<evidence type="ECO:0000313" key="2">
    <source>
        <dbReference type="Proteomes" id="UP000250043"/>
    </source>
</evidence>
<keyword evidence="2" id="KW-1185">Reference proteome</keyword>
<gene>
    <name evidence="1" type="ORF">OBBRIDRAFT_797967</name>
</gene>
<organism evidence="1 2">
    <name type="scientific">Obba rivulosa</name>
    <dbReference type="NCBI Taxonomy" id="1052685"/>
    <lineage>
        <taxon>Eukaryota</taxon>
        <taxon>Fungi</taxon>
        <taxon>Dikarya</taxon>
        <taxon>Basidiomycota</taxon>
        <taxon>Agaricomycotina</taxon>
        <taxon>Agaricomycetes</taxon>
        <taxon>Polyporales</taxon>
        <taxon>Gelatoporiaceae</taxon>
        <taxon>Obba</taxon>
    </lineage>
</organism>
<reference evidence="1 2" key="1">
    <citation type="submission" date="2016-07" db="EMBL/GenBank/DDBJ databases">
        <title>Draft genome of the white-rot fungus Obba rivulosa 3A-2.</title>
        <authorList>
            <consortium name="DOE Joint Genome Institute"/>
            <person name="Miettinen O."/>
            <person name="Riley R."/>
            <person name="Acob R."/>
            <person name="Barry K."/>
            <person name="Cullen D."/>
            <person name="De Vries R."/>
            <person name="Hainaut M."/>
            <person name="Hatakka A."/>
            <person name="Henrissat B."/>
            <person name="Hilden K."/>
            <person name="Kuo R."/>
            <person name="Labutti K."/>
            <person name="Lipzen A."/>
            <person name="Makela M.R."/>
            <person name="Sandor L."/>
            <person name="Spatafora J.W."/>
            <person name="Grigoriev I.V."/>
            <person name="Hibbett D.S."/>
        </authorList>
    </citation>
    <scope>NUCLEOTIDE SEQUENCE [LARGE SCALE GENOMIC DNA]</scope>
    <source>
        <strain evidence="1 2">3A-2</strain>
    </source>
</reference>
<dbReference type="InterPro" id="IPR016181">
    <property type="entry name" value="Acyl_CoA_acyltransferase"/>
</dbReference>
<evidence type="ECO:0008006" key="3">
    <source>
        <dbReference type="Google" id="ProtNLM"/>
    </source>
</evidence>
<evidence type="ECO:0000313" key="1">
    <source>
        <dbReference type="EMBL" id="OCH85638.1"/>
    </source>
</evidence>
<dbReference type="Proteomes" id="UP000250043">
    <property type="component" value="Unassembled WGS sequence"/>
</dbReference>
<name>A0A8E2AJF1_9APHY</name>
<dbReference type="SUPFAM" id="SSF55729">
    <property type="entry name" value="Acyl-CoA N-acyltransferases (Nat)"/>
    <property type="match status" value="1"/>
</dbReference>
<dbReference type="Gene3D" id="3.40.630.30">
    <property type="match status" value="1"/>
</dbReference>
<protein>
    <recommendedName>
        <fullName evidence="3">Acyl-CoA N-acyltransferase</fullName>
    </recommendedName>
</protein>
<dbReference type="OrthoDB" id="630895at2759"/>
<accession>A0A8E2AJF1</accession>
<dbReference type="AlphaFoldDB" id="A0A8E2AJF1"/>
<dbReference type="EMBL" id="KV722572">
    <property type="protein sequence ID" value="OCH85638.1"/>
    <property type="molecule type" value="Genomic_DNA"/>
</dbReference>
<dbReference type="Pfam" id="PF13420">
    <property type="entry name" value="Acetyltransf_4"/>
    <property type="match status" value="1"/>
</dbReference>
<sequence>MIPNPATLVSLCYVYHPCTPGVHGYPAELHELWNDLRIRRVADNDYLVTHRKSSPPAQDPIFSATIQERFVREHVVGYCNISVGSAKNRDGTLVLLLHPSRSGVEEERRTEIMDFIIDYAFKSLALHRLSYIVYDGDEKTATWFQKHGFVTEGRKRKANWIDGKWYDEISLGILEEEWSAMQARKQETTGKKDV</sequence>
<proteinExistence type="predicted"/>